<dbReference type="InterPro" id="IPR027417">
    <property type="entry name" value="P-loop_NTPase"/>
</dbReference>
<dbReference type="InterPro" id="IPR041679">
    <property type="entry name" value="DNA2/NAM7-like_C"/>
</dbReference>
<keyword evidence="3" id="KW-0347">Helicase</keyword>
<evidence type="ECO:0000259" key="5">
    <source>
        <dbReference type="Pfam" id="PF13087"/>
    </source>
</evidence>
<dbReference type="CDD" id="cd17934">
    <property type="entry name" value="DEXXQc_Upf1-like"/>
    <property type="match status" value="1"/>
</dbReference>
<comment type="caution">
    <text evidence="6">The sequence shown here is derived from an EMBL/GenBank/DDBJ whole genome shotgun (WGS) entry which is preliminary data.</text>
</comment>
<evidence type="ECO:0000313" key="6">
    <source>
        <dbReference type="EMBL" id="PSF33118.1"/>
    </source>
</evidence>
<dbReference type="InterPro" id="IPR047187">
    <property type="entry name" value="SF1_C_Upf1"/>
</dbReference>
<reference evidence="6 7" key="1">
    <citation type="submission" date="2018-03" db="EMBL/GenBank/DDBJ databases">
        <title>The ancient ancestry and fast evolution of plastids.</title>
        <authorList>
            <person name="Moore K.R."/>
            <person name="Magnabosco C."/>
            <person name="Momper L."/>
            <person name="Gold D.A."/>
            <person name="Bosak T."/>
            <person name="Fournier G.P."/>
        </authorList>
    </citation>
    <scope>NUCLEOTIDE SEQUENCE [LARGE SCALE GENOMIC DNA]</scope>
    <source>
        <strain evidence="6 7">CCALA 016</strain>
    </source>
</reference>
<protein>
    <recommendedName>
        <fullName evidence="5">DNA2/NAM7 helicase-like C-terminal domain-containing protein</fullName>
    </recommendedName>
</protein>
<dbReference type="OrthoDB" id="9757917at2"/>
<dbReference type="PANTHER" id="PTHR43788">
    <property type="entry name" value="DNA2/NAM7 HELICASE FAMILY MEMBER"/>
    <property type="match status" value="1"/>
</dbReference>
<organism evidence="6 7">
    <name type="scientific">Aphanothece hegewaldii CCALA 016</name>
    <dbReference type="NCBI Taxonomy" id="2107694"/>
    <lineage>
        <taxon>Bacteria</taxon>
        <taxon>Bacillati</taxon>
        <taxon>Cyanobacteriota</taxon>
        <taxon>Cyanophyceae</taxon>
        <taxon>Oscillatoriophycideae</taxon>
        <taxon>Chroococcales</taxon>
        <taxon>Aphanothecaceae</taxon>
        <taxon>Aphanothece</taxon>
    </lineage>
</organism>
<dbReference type="Proteomes" id="UP000239001">
    <property type="component" value="Unassembled WGS sequence"/>
</dbReference>
<sequence>MSVHCLAESARQRRLELLGIDSSIVKALNKVGIKNLDDLAEIDLIGNEACKLQQDISFTENLELLQLKAKTRSRTLPDGGLDPETYEVTALPRYSGESQLPEHTINGERLIRVYLSIEYDYVENRIGALAAHVTKSEGKLDPKFEQNADGNWQPDPNLKEYLEKVDENDRRIYQEKELEGEDVIKFKTSAWTVDYKEDNGSEKELIQGFLLELVDAIASVAETEQAPIHFYVWSRQEMTQLIEGCSRVSSQLLSHLRELLGCRESLEQLIYSCISDEVDRRYALGWTGRDLAVVTSLKWFGRRYHWQRKIGGRVVSLDQVFSQDVFDFKNHLEIDENNQWRTPQSQNIRKHQFEVRLRYFNSLSAAYWRAYWRQLPDPNNSNLKPNIKNYIERYNQAQKPNYLKEYFRARTHAIRWIEEGIRFKNSEITKELLTIENLPDFNLGVDDAAQAGIDFLRLEQHVKVTDWIANHLIPPIYRVSLGRTIPVKNVRSQGNNRLTAEINLDRYNITPEFLQSNCTINVGSFVKLSHSSENPHNGQTINQLFGSGSTCVIDAINWDNGDIQLAVRQTNSPDRYQLRGRFFQNGADVYDYATLDESPSDFVAGKVDQRLQNAQNNHICQWLNPQNPQIPLQVPISDSDLKQYRNLLQTLPLPNSKTLDDKQIAAVIDGLKTRIQLLQGPPGTGKTETTAIATFIRILARRTSGDIILITAHTHMAVDNLLLRLEGLLPILKQQATTLNLNLPSIQLSRVDCRNNEAFSNTNIALFSSKYCVTQVNQMRSNRVLVIGGTTNAILKMVNELNTKQRFLSDYPQGFQTNTLIVDEASMMVFPHFLALATLVADDGEIMLAGDHRQLAPIITHDWDNEDRPPVLLYQPYVSAYQAIQNLKENTDIEVSDQSILRSALSFTFRLPPVIRELIARLYRKDNIELQGKERDEIIEQDEIIGTWEKILQGNGGLYLILHSEHESKCSNKLEVEIIKKILDAGGKHLDRSTAILTPHRAQRSLLKTELAAYYGNVVDVIDTVEKVQGGEKDNVIVSATASSPSAISKNAEFILSLNRSNVAFSRVKKRLIVVCSKALIDFIPTELETYEEAILWKALRSNCTKILFVDTFGEHNVQVFTPDIT</sequence>
<evidence type="ECO:0000256" key="4">
    <source>
        <dbReference type="ARBA" id="ARBA00022840"/>
    </source>
</evidence>
<dbReference type="AlphaFoldDB" id="A0A2T1LSU1"/>
<evidence type="ECO:0000256" key="3">
    <source>
        <dbReference type="ARBA" id="ARBA00022806"/>
    </source>
</evidence>
<keyword evidence="7" id="KW-1185">Reference proteome</keyword>
<accession>A0A2T1LSU1</accession>
<dbReference type="InterPro" id="IPR050534">
    <property type="entry name" value="Coronavir_polyprotein_1ab"/>
</dbReference>
<dbReference type="GO" id="GO:0016787">
    <property type="term" value="F:hydrolase activity"/>
    <property type="evidence" value="ECO:0007669"/>
    <property type="project" value="UniProtKB-KW"/>
</dbReference>
<dbReference type="PANTHER" id="PTHR43788:SF8">
    <property type="entry name" value="DNA-BINDING PROTEIN SMUBP-2"/>
    <property type="match status" value="1"/>
</dbReference>
<name>A0A2T1LSU1_9CHRO</name>
<proteinExistence type="predicted"/>
<dbReference type="Pfam" id="PF13087">
    <property type="entry name" value="AAA_12"/>
    <property type="match status" value="1"/>
</dbReference>
<dbReference type="GO" id="GO:0005524">
    <property type="term" value="F:ATP binding"/>
    <property type="evidence" value="ECO:0007669"/>
    <property type="project" value="UniProtKB-KW"/>
</dbReference>
<keyword evidence="4" id="KW-0067">ATP-binding</keyword>
<gene>
    <name evidence="6" type="ORF">C7H19_20510</name>
</gene>
<feature type="domain" description="DNA2/NAM7 helicase-like C-terminal" evidence="5">
    <location>
        <begin position="964"/>
        <end position="1078"/>
    </location>
</feature>
<dbReference type="EMBL" id="PXOH01000033">
    <property type="protein sequence ID" value="PSF33118.1"/>
    <property type="molecule type" value="Genomic_DNA"/>
</dbReference>
<dbReference type="CDD" id="cd18808">
    <property type="entry name" value="SF1_C_Upf1"/>
    <property type="match status" value="1"/>
</dbReference>
<dbReference type="Gene3D" id="3.40.50.300">
    <property type="entry name" value="P-loop containing nucleotide triphosphate hydrolases"/>
    <property type="match status" value="2"/>
</dbReference>
<evidence type="ECO:0000256" key="1">
    <source>
        <dbReference type="ARBA" id="ARBA00022741"/>
    </source>
</evidence>
<evidence type="ECO:0000256" key="2">
    <source>
        <dbReference type="ARBA" id="ARBA00022801"/>
    </source>
</evidence>
<reference evidence="6 7" key="2">
    <citation type="submission" date="2018-03" db="EMBL/GenBank/DDBJ databases">
        <authorList>
            <person name="Keele B.F."/>
        </authorList>
    </citation>
    <scope>NUCLEOTIDE SEQUENCE [LARGE SCALE GENOMIC DNA]</scope>
    <source>
        <strain evidence="6 7">CCALA 016</strain>
    </source>
</reference>
<keyword evidence="1" id="KW-0547">Nucleotide-binding</keyword>
<evidence type="ECO:0000313" key="7">
    <source>
        <dbReference type="Proteomes" id="UP000239001"/>
    </source>
</evidence>
<dbReference type="GO" id="GO:0043139">
    <property type="term" value="F:5'-3' DNA helicase activity"/>
    <property type="evidence" value="ECO:0007669"/>
    <property type="project" value="TreeGrafter"/>
</dbReference>
<dbReference type="Pfam" id="PF13245">
    <property type="entry name" value="AAA_19"/>
    <property type="match status" value="1"/>
</dbReference>
<keyword evidence="2" id="KW-0378">Hydrolase</keyword>
<dbReference type="SUPFAM" id="SSF52540">
    <property type="entry name" value="P-loop containing nucleoside triphosphate hydrolases"/>
    <property type="match status" value="1"/>
</dbReference>